<dbReference type="Proteomes" id="UP000095601">
    <property type="component" value="Unassembled WGS sequence"/>
</dbReference>
<proteinExistence type="predicted"/>
<dbReference type="OrthoDB" id="5198105at2"/>
<feature type="transmembrane region" description="Helical" evidence="1">
    <location>
        <begin position="84"/>
        <end position="102"/>
    </location>
</feature>
<comment type="caution">
    <text evidence="2">The sequence shown here is derived from an EMBL/GenBank/DDBJ whole genome shotgun (WGS) entry which is preliminary data.</text>
</comment>
<sequence>MSLKTTVSRNLTGKKVLTFFVLSSVVYFTMIFFTIPKLTDFANGLQIFDMKPNGYSFTYAKELLGNLGKSGRNFYLFRQLPLDFVYPLLFMMSNILILSFFLKKIGKLESWFLLVLFPVIAGVFDYLENFGLIYLLTSYPKISEIGVRIISTFTVIKSLFTSLYFVILLFVLAILIFKKIK</sequence>
<dbReference type="STRING" id="237258.SAMN04489756_10777"/>
<keyword evidence="1" id="KW-1133">Transmembrane helix</keyword>
<evidence type="ECO:0000313" key="2">
    <source>
        <dbReference type="EMBL" id="OEL10880.1"/>
    </source>
</evidence>
<dbReference type="KEGG" id="cnr:EB819_05515"/>
<accession>A0A1E5UDD3</accession>
<gene>
    <name evidence="2" type="ORF">BHF72_0075</name>
</gene>
<feature type="transmembrane region" description="Helical" evidence="1">
    <location>
        <begin position="16"/>
        <end position="35"/>
    </location>
</feature>
<dbReference type="EMBL" id="MKGI01000071">
    <property type="protein sequence ID" value="OEL10880.1"/>
    <property type="molecule type" value="Genomic_DNA"/>
</dbReference>
<name>A0A1E5UDD3_9FLAO</name>
<keyword evidence="3" id="KW-1185">Reference proteome</keyword>
<keyword evidence="1" id="KW-0472">Membrane</keyword>
<feature type="transmembrane region" description="Helical" evidence="1">
    <location>
        <begin position="155"/>
        <end position="177"/>
    </location>
</feature>
<evidence type="ECO:0000313" key="3">
    <source>
        <dbReference type="Proteomes" id="UP000095601"/>
    </source>
</evidence>
<evidence type="ECO:0000256" key="1">
    <source>
        <dbReference type="SAM" id="Phobius"/>
    </source>
</evidence>
<reference evidence="2 3" key="1">
    <citation type="submission" date="2016-09" db="EMBL/GenBank/DDBJ databases">
        <authorList>
            <person name="Capua I."/>
            <person name="De Benedictis P."/>
            <person name="Joannis T."/>
            <person name="Lombin L.H."/>
            <person name="Cattoli G."/>
        </authorList>
    </citation>
    <scope>NUCLEOTIDE SEQUENCE [LARGE SCALE GENOMIC DNA]</scope>
    <source>
        <strain evidence="2 3">NRS-1</strain>
    </source>
</reference>
<keyword evidence="1" id="KW-0812">Transmembrane</keyword>
<dbReference type="RefSeq" id="WP_069799240.1">
    <property type="nucleotide sequence ID" value="NZ_CP034157.1"/>
</dbReference>
<feature type="transmembrane region" description="Helical" evidence="1">
    <location>
        <begin position="111"/>
        <end position="135"/>
    </location>
</feature>
<organism evidence="2 3">
    <name type="scientific">Cloacibacterium normanense</name>
    <dbReference type="NCBI Taxonomy" id="237258"/>
    <lineage>
        <taxon>Bacteria</taxon>
        <taxon>Pseudomonadati</taxon>
        <taxon>Bacteroidota</taxon>
        <taxon>Flavobacteriia</taxon>
        <taxon>Flavobacteriales</taxon>
        <taxon>Weeksellaceae</taxon>
    </lineage>
</organism>
<dbReference type="AlphaFoldDB" id="A0A1E5UDD3"/>
<protein>
    <submittedName>
        <fullName evidence="2">Putative integron gene cassette protein</fullName>
    </submittedName>
</protein>